<gene>
    <name evidence="1" type="ORF">ACFSL4_33195</name>
</gene>
<keyword evidence="2" id="KW-1185">Reference proteome</keyword>
<evidence type="ECO:0000313" key="2">
    <source>
        <dbReference type="Proteomes" id="UP001597261"/>
    </source>
</evidence>
<proteinExistence type="predicted"/>
<reference evidence="2" key="1">
    <citation type="journal article" date="2019" name="Int. J. Syst. Evol. Microbiol.">
        <title>The Global Catalogue of Microorganisms (GCM) 10K type strain sequencing project: providing services to taxonomists for standard genome sequencing and annotation.</title>
        <authorList>
            <consortium name="The Broad Institute Genomics Platform"/>
            <consortium name="The Broad Institute Genome Sequencing Center for Infectious Disease"/>
            <person name="Wu L."/>
            <person name="Ma J."/>
        </authorList>
    </citation>
    <scope>NUCLEOTIDE SEQUENCE [LARGE SCALE GENOMIC DNA]</scope>
    <source>
        <strain evidence="2">CGMCC 1.12470</strain>
    </source>
</reference>
<sequence>MRPCGLLDAETVSDHRLQEDHADGVFTSRADLAACLLAQAGDRRWSGRRVAVTTAEGAPALWQLIGREAFGRSPE</sequence>
<dbReference type="Proteomes" id="UP001597261">
    <property type="component" value="Unassembled WGS sequence"/>
</dbReference>
<evidence type="ECO:0000313" key="1">
    <source>
        <dbReference type="EMBL" id="MFD1662894.1"/>
    </source>
</evidence>
<accession>A0ABW4IZT0</accession>
<dbReference type="EMBL" id="JBHUDX010000108">
    <property type="protein sequence ID" value="MFD1662894.1"/>
    <property type="molecule type" value="Genomic_DNA"/>
</dbReference>
<dbReference type="RefSeq" id="WP_381091250.1">
    <property type="nucleotide sequence ID" value="NZ_JBHUDX010000108.1"/>
</dbReference>
<comment type="caution">
    <text evidence="1">The sequence shown here is derived from an EMBL/GenBank/DDBJ whole genome shotgun (WGS) entry which is preliminary data.</text>
</comment>
<name>A0ABW4IZT0_9ACTN</name>
<organism evidence="1 2">
    <name type="scientific">Streptomyces caeni</name>
    <dbReference type="NCBI Taxonomy" id="2307231"/>
    <lineage>
        <taxon>Bacteria</taxon>
        <taxon>Bacillati</taxon>
        <taxon>Actinomycetota</taxon>
        <taxon>Actinomycetes</taxon>
        <taxon>Kitasatosporales</taxon>
        <taxon>Streptomycetaceae</taxon>
        <taxon>Streptomyces</taxon>
    </lineage>
</organism>
<protein>
    <submittedName>
        <fullName evidence="1">Uncharacterized protein</fullName>
    </submittedName>
</protein>